<dbReference type="SUPFAM" id="SSF47384">
    <property type="entry name" value="Homodimeric domain of signal transducing histidine kinase"/>
    <property type="match status" value="1"/>
</dbReference>
<dbReference type="Gene3D" id="1.10.287.130">
    <property type="match status" value="1"/>
</dbReference>
<dbReference type="Pfam" id="PF00512">
    <property type="entry name" value="HisKA"/>
    <property type="match status" value="1"/>
</dbReference>
<feature type="region of interest" description="Disordered" evidence="10">
    <location>
        <begin position="1"/>
        <end position="49"/>
    </location>
</feature>
<accession>A9G9D0</accession>
<name>A9G9D0_SORC5</name>
<dbReference type="EC" id="2.7.13.3" evidence="3"/>
<dbReference type="GO" id="GO:0000155">
    <property type="term" value="F:phosphorelay sensor kinase activity"/>
    <property type="evidence" value="ECO:0007669"/>
    <property type="project" value="InterPro"/>
</dbReference>
<evidence type="ECO:0000256" key="2">
    <source>
        <dbReference type="ARBA" id="ARBA00004651"/>
    </source>
</evidence>
<dbReference type="STRING" id="448385.sce8990"/>
<dbReference type="PROSITE" id="PS50109">
    <property type="entry name" value="HIS_KIN"/>
    <property type="match status" value="1"/>
</dbReference>
<evidence type="ECO:0000256" key="3">
    <source>
        <dbReference type="ARBA" id="ARBA00012438"/>
    </source>
</evidence>
<dbReference type="PANTHER" id="PTHR44936">
    <property type="entry name" value="SENSOR PROTEIN CREC"/>
    <property type="match status" value="1"/>
</dbReference>
<dbReference type="GO" id="GO:0005886">
    <property type="term" value="C:plasma membrane"/>
    <property type="evidence" value="ECO:0007669"/>
    <property type="project" value="UniProtKB-SubCell"/>
</dbReference>
<dbReference type="KEGG" id="scl:sce8990"/>
<keyword evidence="15" id="KW-1185">Reference proteome</keyword>
<evidence type="ECO:0000313" key="14">
    <source>
        <dbReference type="EMBL" id="CAN99162.1"/>
    </source>
</evidence>
<dbReference type="Pfam" id="PF02518">
    <property type="entry name" value="HATPase_c"/>
    <property type="match status" value="1"/>
</dbReference>
<dbReference type="InterPro" id="IPR005467">
    <property type="entry name" value="His_kinase_dom"/>
</dbReference>
<reference evidence="14 15" key="1">
    <citation type="journal article" date="2007" name="Nat. Biotechnol.">
        <title>Complete genome sequence of the myxobacterium Sorangium cellulosum.</title>
        <authorList>
            <person name="Schneiker S."/>
            <person name="Perlova O."/>
            <person name="Kaiser O."/>
            <person name="Gerth K."/>
            <person name="Alici A."/>
            <person name="Altmeyer M.O."/>
            <person name="Bartels D."/>
            <person name="Bekel T."/>
            <person name="Beyer S."/>
            <person name="Bode E."/>
            <person name="Bode H.B."/>
            <person name="Bolten C.J."/>
            <person name="Choudhuri J.V."/>
            <person name="Doss S."/>
            <person name="Elnakady Y.A."/>
            <person name="Frank B."/>
            <person name="Gaigalat L."/>
            <person name="Goesmann A."/>
            <person name="Groeger C."/>
            <person name="Gross F."/>
            <person name="Jelsbak L."/>
            <person name="Jelsbak L."/>
            <person name="Kalinowski J."/>
            <person name="Kegler C."/>
            <person name="Knauber T."/>
            <person name="Konietzny S."/>
            <person name="Kopp M."/>
            <person name="Krause L."/>
            <person name="Krug D."/>
            <person name="Linke B."/>
            <person name="Mahmud T."/>
            <person name="Martinez-Arias R."/>
            <person name="McHardy A.C."/>
            <person name="Merai M."/>
            <person name="Meyer F."/>
            <person name="Mormann S."/>
            <person name="Munoz-Dorado J."/>
            <person name="Perez J."/>
            <person name="Pradella S."/>
            <person name="Rachid S."/>
            <person name="Raddatz G."/>
            <person name="Rosenau F."/>
            <person name="Rueckert C."/>
            <person name="Sasse F."/>
            <person name="Scharfe M."/>
            <person name="Schuster S.C."/>
            <person name="Suen G."/>
            <person name="Treuner-Lange A."/>
            <person name="Velicer G.J."/>
            <person name="Vorholter F.-J."/>
            <person name="Weissman K.J."/>
            <person name="Welch R.D."/>
            <person name="Wenzel S.C."/>
            <person name="Whitworth D.E."/>
            <person name="Wilhelm S."/>
            <person name="Wittmann C."/>
            <person name="Bloecker H."/>
            <person name="Puehler A."/>
            <person name="Mueller R."/>
        </authorList>
    </citation>
    <scope>NUCLEOTIDE SEQUENCE [LARGE SCALE GENOMIC DNA]</scope>
    <source>
        <strain evidence="15">So ce56</strain>
    </source>
</reference>
<keyword evidence="8 14" id="KW-0418">Kinase</keyword>
<feature type="transmembrane region" description="Helical" evidence="11">
    <location>
        <begin position="304"/>
        <end position="324"/>
    </location>
</feature>
<dbReference type="PANTHER" id="PTHR44936:SF10">
    <property type="entry name" value="SENSOR PROTEIN RSTB"/>
    <property type="match status" value="1"/>
</dbReference>
<keyword evidence="5" id="KW-0597">Phosphoprotein</keyword>
<organism evidence="14 15">
    <name type="scientific">Sorangium cellulosum (strain So ce56)</name>
    <name type="common">Polyangium cellulosum (strain So ce56)</name>
    <dbReference type="NCBI Taxonomy" id="448385"/>
    <lineage>
        <taxon>Bacteria</taxon>
        <taxon>Pseudomonadati</taxon>
        <taxon>Myxococcota</taxon>
        <taxon>Polyangia</taxon>
        <taxon>Polyangiales</taxon>
        <taxon>Polyangiaceae</taxon>
        <taxon>Sorangium</taxon>
    </lineage>
</organism>
<dbReference type="InterPro" id="IPR050980">
    <property type="entry name" value="2C_sensor_his_kinase"/>
</dbReference>
<dbReference type="SUPFAM" id="SSF55874">
    <property type="entry name" value="ATPase domain of HSP90 chaperone/DNA topoisomerase II/histidine kinase"/>
    <property type="match status" value="1"/>
</dbReference>
<dbReference type="InterPro" id="IPR003660">
    <property type="entry name" value="HAMP_dom"/>
</dbReference>
<dbReference type="PRINTS" id="PR00344">
    <property type="entry name" value="BCTRLSENSOR"/>
</dbReference>
<evidence type="ECO:0000256" key="4">
    <source>
        <dbReference type="ARBA" id="ARBA00022475"/>
    </source>
</evidence>
<evidence type="ECO:0000256" key="8">
    <source>
        <dbReference type="ARBA" id="ARBA00022777"/>
    </source>
</evidence>
<dbReference type="AlphaFoldDB" id="A9G9D0"/>
<proteinExistence type="predicted"/>
<dbReference type="Gene3D" id="6.10.340.10">
    <property type="match status" value="1"/>
</dbReference>
<gene>
    <name evidence="14" type="ordered locus">sce8990</name>
</gene>
<evidence type="ECO:0000256" key="7">
    <source>
        <dbReference type="ARBA" id="ARBA00022741"/>
    </source>
</evidence>
<keyword evidence="6 14" id="KW-0808">Transferase</keyword>
<dbReference type="InterPro" id="IPR003594">
    <property type="entry name" value="HATPase_dom"/>
</dbReference>
<keyword evidence="4" id="KW-1003">Cell membrane</keyword>
<dbReference type="Proteomes" id="UP000002139">
    <property type="component" value="Chromosome"/>
</dbReference>
<evidence type="ECO:0000313" key="15">
    <source>
        <dbReference type="Proteomes" id="UP000002139"/>
    </source>
</evidence>
<evidence type="ECO:0000256" key="9">
    <source>
        <dbReference type="ARBA" id="ARBA00022840"/>
    </source>
</evidence>
<feature type="compositionally biased region" description="Low complexity" evidence="10">
    <location>
        <begin position="483"/>
        <end position="503"/>
    </location>
</feature>
<dbReference type="SMART" id="SM00388">
    <property type="entry name" value="HisKA"/>
    <property type="match status" value="1"/>
</dbReference>
<keyword evidence="9" id="KW-0067">ATP-binding</keyword>
<evidence type="ECO:0000259" key="13">
    <source>
        <dbReference type="PROSITE" id="PS50885"/>
    </source>
</evidence>
<keyword evidence="11" id="KW-0472">Membrane</keyword>
<keyword evidence="7" id="KW-0547">Nucleotide-binding</keyword>
<feature type="domain" description="Histidine kinase" evidence="12">
    <location>
        <begin position="393"/>
        <end position="628"/>
    </location>
</feature>
<dbReference type="InterPro" id="IPR003661">
    <property type="entry name" value="HisK_dim/P_dom"/>
</dbReference>
<evidence type="ECO:0000256" key="6">
    <source>
        <dbReference type="ARBA" id="ARBA00022679"/>
    </source>
</evidence>
<dbReference type="BioCyc" id="SCEL448385:SCE_RS46055-MONOMER"/>
<dbReference type="CDD" id="cd06225">
    <property type="entry name" value="HAMP"/>
    <property type="match status" value="1"/>
</dbReference>
<sequence length="651" mass="68570">MHGGCGGEGARRGGSARAPIPLGSTAPTLNTAADRGGRPAVPAAVRPGGRGRPAMSLAARLLLAFGLVAIIATAFVGLTLREASREIIEGGFAERIDAAHAGVRQQLAWEADALRDLLPPLCRHDTFVDKAHVELERAKGDPDAMDPGSRIALGRLVPSQAKALRLDELSLVAGDGSVLGAEDGARIGTRDKRLAELIQAPGGAPRLRPAKAGGEPSLEVHCALSRHGVTIGLVGARRIGPVLARIGEAYHVRLTAAREGELAPRSSEAEVVRVLHFAEIPGLDVVASVPRDPLRQALARLDRAIALTGATVLAIAVAMAVVLARSLSRPLVALARETREVMSGAPRRVEGRGGREIADLAAAFNATIDELAAMRKRLAATERIAARREVARQIAHEIKNPLAPIRAAVETLRRLRQRDDPAFDDYFAEATSTVLNEVHRIANIVTEFTQFARLPPPNLTPIDLVAVARGVVTLHAAPASGEATSGARLSSGAGATSGTGAPSPRVELVADPIPEVSADRDQLIQVLTNLVQNGLDAASAIRRDPRVSVTIGPLPNDRVRIVVRDNGPGVADDMVPRLFEPYATSKEKGTGLGLAIAQRIVFEHGGEITYRKAKKGGAVFEIWLPIAGPPLLEKPLGDTTVRPRPPDAPRS</sequence>
<evidence type="ECO:0000259" key="12">
    <source>
        <dbReference type="PROSITE" id="PS50109"/>
    </source>
</evidence>
<dbReference type="CDD" id="cd00075">
    <property type="entry name" value="HATPase"/>
    <property type="match status" value="1"/>
</dbReference>
<dbReference type="SMART" id="SM00387">
    <property type="entry name" value="HATPase_c"/>
    <property type="match status" value="1"/>
</dbReference>
<protein>
    <recommendedName>
        <fullName evidence="3">histidine kinase</fullName>
        <ecNumber evidence="3">2.7.13.3</ecNumber>
    </recommendedName>
</protein>
<dbReference type="HOGENOM" id="CLU_019564_2_1_7"/>
<feature type="transmembrane region" description="Helical" evidence="11">
    <location>
        <begin position="57"/>
        <end position="80"/>
    </location>
</feature>
<dbReference type="InterPro" id="IPR036097">
    <property type="entry name" value="HisK_dim/P_sf"/>
</dbReference>
<dbReference type="Pfam" id="PF00672">
    <property type="entry name" value="HAMP"/>
    <property type="match status" value="1"/>
</dbReference>
<feature type="domain" description="HAMP" evidence="13">
    <location>
        <begin position="325"/>
        <end position="376"/>
    </location>
</feature>
<dbReference type="EMBL" id="AM746676">
    <property type="protein sequence ID" value="CAN99162.1"/>
    <property type="molecule type" value="Genomic_DNA"/>
</dbReference>
<evidence type="ECO:0000256" key="11">
    <source>
        <dbReference type="SAM" id="Phobius"/>
    </source>
</evidence>
<comment type="subcellular location">
    <subcellularLocation>
        <location evidence="2">Cell membrane</location>
        <topology evidence="2">Multi-pass membrane protein</topology>
    </subcellularLocation>
</comment>
<dbReference type="eggNOG" id="COG5000">
    <property type="taxonomic scope" value="Bacteria"/>
</dbReference>
<keyword evidence="11" id="KW-0812">Transmembrane</keyword>
<comment type="catalytic activity">
    <reaction evidence="1">
        <text>ATP + protein L-histidine = ADP + protein N-phospho-L-histidine.</text>
        <dbReference type="EC" id="2.7.13.3"/>
    </reaction>
</comment>
<dbReference type="PROSITE" id="PS50885">
    <property type="entry name" value="HAMP"/>
    <property type="match status" value="1"/>
</dbReference>
<dbReference type="OrthoDB" id="9781147at2"/>
<evidence type="ECO:0000256" key="5">
    <source>
        <dbReference type="ARBA" id="ARBA00022553"/>
    </source>
</evidence>
<feature type="region of interest" description="Disordered" evidence="10">
    <location>
        <begin position="480"/>
        <end position="505"/>
    </location>
</feature>
<dbReference type="CDD" id="cd00082">
    <property type="entry name" value="HisKA"/>
    <property type="match status" value="1"/>
</dbReference>
<keyword evidence="11" id="KW-1133">Transmembrane helix</keyword>
<dbReference type="GO" id="GO:0005524">
    <property type="term" value="F:ATP binding"/>
    <property type="evidence" value="ECO:0007669"/>
    <property type="project" value="UniProtKB-KW"/>
</dbReference>
<evidence type="ECO:0000256" key="1">
    <source>
        <dbReference type="ARBA" id="ARBA00000085"/>
    </source>
</evidence>
<dbReference type="InterPro" id="IPR036890">
    <property type="entry name" value="HATPase_C_sf"/>
</dbReference>
<dbReference type="InterPro" id="IPR004358">
    <property type="entry name" value="Sig_transdc_His_kin-like_C"/>
</dbReference>
<dbReference type="Gene3D" id="3.30.565.10">
    <property type="entry name" value="Histidine kinase-like ATPase, C-terminal domain"/>
    <property type="match status" value="1"/>
</dbReference>
<evidence type="ECO:0000256" key="10">
    <source>
        <dbReference type="SAM" id="MobiDB-lite"/>
    </source>
</evidence>